<gene>
    <name evidence="1" type="primary">cotJA</name>
    <name evidence="1" type="ORF">ERS852470_02294</name>
</gene>
<dbReference type="InterPro" id="IPR020256">
    <property type="entry name" value="Spore_coat_CotJA"/>
</dbReference>
<evidence type="ECO:0000313" key="2">
    <source>
        <dbReference type="Proteomes" id="UP000095558"/>
    </source>
</evidence>
<proteinExistence type="predicted"/>
<evidence type="ECO:0000313" key="1">
    <source>
        <dbReference type="EMBL" id="CUO42174.1"/>
    </source>
</evidence>
<accession>A0A173YIP2</accession>
<dbReference type="RefSeq" id="WP_078061294.1">
    <property type="nucleotide sequence ID" value="NZ_CYYT01000003.1"/>
</dbReference>
<name>A0A173YIP2_9CLOT</name>
<dbReference type="Proteomes" id="UP000095558">
    <property type="component" value="Unassembled WGS sequence"/>
</dbReference>
<dbReference type="Pfam" id="PF11007">
    <property type="entry name" value="CotJA"/>
    <property type="match status" value="1"/>
</dbReference>
<dbReference type="AlphaFoldDB" id="A0A173YIP2"/>
<dbReference type="GeneID" id="83013627"/>
<organism evidence="1 2">
    <name type="scientific">Clostridium disporicum</name>
    <dbReference type="NCBI Taxonomy" id="84024"/>
    <lineage>
        <taxon>Bacteria</taxon>
        <taxon>Bacillati</taxon>
        <taxon>Bacillota</taxon>
        <taxon>Clostridia</taxon>
        <taxon>Eubacteriales</taxon>
        <taxon>Clostridiaceae</taxon>
        <taxon>Clostridium</taxon>
    </lineage>
</organism>
<dbReference type="OrthoDB" id="9800571at2"/>
<reference evidence="1 2" key="1">
    <citation type="submission" date="2015-09" db="EMBL/GenBank/DDBJ databases">
        <authorList>
            <consortium name="Pathogen Informatics"/>
        </authorList>
    </citation>
    <scope>NUCLEOTIDE SEQUENCE [LARGE SCALE GENOMIC DNA]</scope>
    <source>
        <strain evidence="1 2">2789STDY5834855</strain>
    </source>
</reference>
<sequence>MNTKEELKRNTKYAKAYIILQRYENLFQPNTALRIGTIFKDLYRPYVENEK</sequence>
<dbReference type="EMBL" id="CYZV01000024">
    <property type="protein sequence ID" value="CUO42174.1"/>
    <property type="molecule type" value="Genomic_DNA"/>
</dbReference>
<protein>
    <submittedName>
        <fullName evidence="1">Spore coat associated protein</fullName>
    </submittedName>
</protein>